<evidence type="ECO:0000256" key="2">
    <source>
        <dbReference type="ARBA" id="ARBA00022723"/>
    </source>
</evidence>
<dbReference type="AlphaFoldDB" id="A0A2M6WNJ8"/>
<evidence type="ECO:0000256" key="1">
    <source>
        <dbReference type="ARBA" id="ARBA00010587"/>
    </source>
</evidence>
<dbReference type="PROSITE" id="PS00550">
    <property type="entry name" value="HEMERYTHRINS"/>
    <property type="match status" value="1"/>
</dbReference>
<dbReference type="InterPro" id="IPR012827">
    <property type="entry name" value="Hemerythrin_metal-bd"/>
</dbReference>
<dbReference type="Pfam" id="PF01814">
    <property type="entry name" value="Hemerythrin"/>
    <property type="match status" value="1"/>
</dbReference>
<evidence type="ECO:0000313" key="6">
    <source>
        <dbReference type="Proteomes" id="UP000228900"/>
    </source>
</evidence>
<feature type="domain" description="Hemerythrin-like" evidence="4">
    <location>
        <begin position="15"/>
        <end position="127"/>
    </location>
</feature>
<dbReference type="NCBIfam" id="TIGR02481">
    <property type="entry name" value="hemeryth_dom"/>
    <property type="match status" value="1"/>
</dbReference>
<name>A0A2M6WNJ8_9BACT</name>
<accession>A0A2M6WNJ8</accession>
<organism evidence="5 6">
    <name type="scientific">Candidatus Falkowbacteria bacterium CG10_big_fil_rev_8_21_14_0_10_39_9</name>
    <dbReference type="NCBI Taxonomy" id="1974566"/>
    <lineage>
        <taxon>Bacteria</taxon>
        <taxon>Candidatus Falkowiibacteriota</taxon>
    </lineage>
</organism>
<dbReference type="InterPro" id="IPR050669">
    <property type="entry name" value="Hemerythrin"/>
</dbReference>
<keyword evidence="2" id="KW-0479">Metal-binding</keyword>
<comment type="caution">
    <text evidence="5">The sequence shown here is derived from an EMBL/GenBank/DDBJ whole genome shotgun (WGS) entry which is preliminary data.</text>
</comment>
<dbReference type="CDD" id="cd12107">
    <property type="entry name" value="Hemerythrin"/>
    <property type="match status" value="1"/>
</dbReference>
<keyword evidence="3" id="KW-0408">Iron</keyword>
<dbReference type="PANTHER" id="PTHR37164">
    <property type="entry name" value="BACTERIOHEMERYTHRIN"/>
    <property type="match status" value="1"/>
</dbReference>
<dbReference type="Gene3D" id="1.20.120.50">
    <property type="entry name" value="Hemerythrin-like"/>
    <property type="match status" value="1"/>
</dbReference>
<dbReference type="EMBL" id="PFAQ01000053">
    <property type="protein sequence ID" value="PIT94377.1"/>
    <property type="molecule type" value="Genomic_DNA"/>
</dbReference>
<dbReference type="PANTHER" id="PTHR37164:SF1">
    <property type="entry name" value="BACTERIOHEMERYTHRIN"/>
    <property type="match status" value="1"/>
</dbReference>
<evidence type="ECO:0000313" key="5">
    <source>
        <dbReference type="EMBL" id="PIT94377.1"/>
    </source>
</evidence>
<comment type="similarity">
    <text evidence="1">Belongs to the hemerythrin family.</text>
</comment>
<evidence type="ECO:0000259" key="4">
    <source>
        <dbReference type="Pfam" id="PF01814"/>
    </source>
</evidence>
<dbReference type="SUPFAM" id="SSF47188">
    <property type="entry name" value="Hemerythrin-like"/>
    <property type="match status" value="1"/>
</dbReference>
<dbReference type="Proteomes" id="UP000228900">
    <property type="component" value="Unassembled WGS sequence"/>
</dbReference>
<dbReference type="GO" id="GO:0046872">
    <property type="term" value="F:metal ion binding"/>
    <property type="evidence" value="ECO:0007669"/>
    <property type="project" value="UniProtKB-KW"/>
</dbReference>
<proteinExistence type="inferred from homology"/>
<protein>
    <recommendedName>
        <fullName evidence="4">Hemerythrin-like domain-containing protein</fullName>
    </recommendedName>
</protein>
<dbReference type="InterPro" id="IPR016131">
    <property type="entry name" value="Haemerythrin_Fe_BS"/>
</dbReference>
<dbReference type="NCBIfam" id="NF033749">
    <property type="entry name" value="bact_hemeryth"/>
    <property type="match status" value="1"/>
</dbReference>
<evidence type="ECO:0000256" key="3">
    <source>
        <dbReference type="ARBA" id="ARBA00023004"/>
    </source>
</evidence>
<dbReference type="InterPro" id="IPR035938">
    <property type="entry name" value="Hemerythrin-like_sf"/>
</dbReference>
<sequence length="136" mass="16350">MAEHFKWSDDYVFNIKEIDDQHRYFVSLLDRVYDYFLESAPRSTQEIILDELVNYALIHFETEEKYFAEFNYEGAEDHKEAHRELKAKIMAFQDESKTGTADLSDDLIDFLEDWLIDHLAKMDRKYVECFHNHGLK</sequence>
<dbReference type="InterPro" id="IPR012312">
    <property type="entry name" value="Hemerythrin-like"/>
</dbReference>
<reference evidence="6" key="1">
    <citation type="submission" date="2017-09" db="EMBL/GenBank/DDBJ databases">
        <title>Depth-based differentiation of microbial function through sediment-hosted aquifers and enrichment of novel symbionts in the deep terrestrial subsurface.</title>
        <authorList>
            <person name="Probst A.J."/>
            <person name="Ladd B."/>
            <person name="Jarett J.K."/>
            <person name="Geller-Mcgrath D.E."/>
            <person name="Sieber C.M.K."/>
            <person name="Emerson J.B."/>
            <person name="Anantharaman K."/>
            <person name="Thomas B.C."/>
            <person name="Malmstrom R."/>
            <person name="Stieglmeier M."/>
            <person name="Klingl A."/>
            <person name="Woyke T."/>
            <person name="Ryan C.M."/>
            <person name="Banfield J.F."/>
        </authorList>
    </citation>
    <scope>NUCLEOTIDE SEQUENCE [LARGE SCALE GENOMIC DNA]</scope>
</reference>
<gene>
    <name evidence="5" type="ORF">COT98_03945</name>
</gene>